<accession>A0A0F6YF76</accession>
<reference evidence="2 3" key="1">
    <citation type="submission" date="2015-03" db="EMBL/GenBank/DDBJ databases">
        <title>Genome assembly of Sandaracinus amylolyticus DSM 53668.</title>
        <authorList>
            <person name="Sharma G."/>
            <person name="Subramanian S."/>
        </authorList>
    </citation>
    <scope>NUCLEOTIDE SEQUENCE [LARGE SCALE GENOMIC DNA]</scope>
    <source>
        <strain evidence="2 3">DSM 53668</strain>
    </source>
</reference>
<keyword evidence="1" id="KW-1133">Transmembrane helix</keyword>
<protein>
    <submittedName>
        <fullName evidence="2">Uncharacterized protein</fullName>
    </submittedName>
</protein>
<keyword evidence="3" id="KW-1185">Reference proteome</keyword>
<sequence length="46" mass="4902">MISIVSGAMVIALMPVLVAALVVVASERARRAGVRIVRMRRAGPWA</sequence>
<dbReference type="Proteomes" id="UP000034883">
    <property type="component" value="Chromosome"/>
</dbReference>
<dbReference type="RefSeq" id="WP_157068625.1">
    <property type="nucleotide sequence ID" value="NZ_CP011125.1"/>
</dbReference>
<dbReference type="EMBL" id="CP011125">
    <property type="protein sequence ID" value="AKF03320.1"/>
    <property type="molecule type" value="Genomic_DNA"/>
</dbReference>
<evidence type="ECO:0000256" key="1">
    <source>
        <dbReference type="SAM" id="Phobius"/>
    </source>
</evidence>
<keyword evidence="1" id="KW-0812">Transmembrane</keyword>
<evidence type="ECO:0000313" key="2">
    <source>
        <dbReference type="EMBL" id="AKF03320.1"/>
    </source>
</evidence>
<proteinExistence type="predicted"/>
<keyword evidence="1" id="KW-0472">Membrane</keyword>
<gene>
    <name evidence="2" type="ORF">DB32_000469</name>
</gene>
<feature type="transmembrane region" description="Helical" evidence="1">
    <location>
        <begin position="6"/>
        <end position="25"/>
    </location>
</feature>
<dbReference type="AlphaFoldDB" id="A0A0F6YF76"/>
<evidence type="ECO:0000313" key="3">
    <source>
        <dbReference type="Proteomes" id="UP000034883"/>
    </source>
</evidence>
<name>A0A0F6YF76_9BACT</name>
<organism evidence="2 3">
    <name type="scientific">Sandaracinus amylolyticus</name>
    <dbReference type="NCBI Taxonomy" id="927083"/>
    <lineage>
        <taxon>Bacteria</taxon>
        <taxon>Pseudomonadati</taxon>
        <taxon>Myxococcota</taxon>
        <taxon>Polyangia</taxon>
        <taxon>Polyangiales</taxon>
        <taxon>Sandaracinaceae</taxon>
        <taxon>Sandaracinus</taxon>
    </lineage>
</organism>
<dbReference type="KEGG" id="samy:DB32_000469"/>